<dbReference type="Gene3D" id="3.30.565.10">
    <property type="entry name" value="Histidine kinase-like ATPase, C-terminal domain"/>
    <property type="match status" value="1"/>
</dbReference>
<dbReference type="InterPro" id="IPR003594">
    <property type="entry name" value="HATPase_dom"/>
</dbReference>
<dbReference type="SUPFAM" id="SSF55874">
    <property type="entry name" value="ATPase domain of HSP90 chaperone/DNA topoisomerase II/histidine kinase"/>
    <property type="match status" value="1"/>
</dbReference>
<dbReference type="eggNOG" id="COG2172">
    <property type="taxonomic scope" value="Bacteria"/>
</dbReference>
<dbReference type="Proteomes" id="UP000003157">
    <property type="component" value="Unassembled WGS sequence"/>
</dbReference>
<dbReference type="OrthoDB" id="9797578at2"/>
<protein>
    <submittedName>
        <fullName evidence="2">Anti-sigma regulatory factor</fullName>
    </submittedName>
</protein>
<dbReference type="HOGENOM" id="CLU_129722_0_0_9"/>
<organism evidence="2 3">
    <name type="scientific">Coprobacillus cateniformis</name>
    <dbReference type="NCBI Taxonomy" id="100884"/>
    <lineage>
        <taxon>Bacteria</taxon>
        <taxon>Bacillati</taxon>
        <taxon>Bacillota</taxon>
        <taxon>Erysipelotrichia</taxon>
        <taxon>Erysipelotrichales</taxon>
        <taxon>Coprobacillaceae</taxon>
        <taxon>Coprobacillus</taxon>
    </lineage>
</organism>
<dbReference type="EMBL" id="ADKX01000039">
    <property type="protein sequence ID" value="EFW04273.1"/>
    <property type="molecule type" value="Genomic_DNA"/>
</dbReference>
<dbReference type="InterPro" id="IPR036890">
    <property type="entry name" value="HATPase_C_sf"/>
</dbReference>
<dbReference type="GeneID" id="78228139"/>
<proteinExistence type="predicted"/>
<dbReference type="STRING" id="100884.GCA_000269565_00209"/>
<evidence type="ECO:0000259" key="1">
    <source>
        <dbReference type="Pfam" id="PF02518"/>
    </source>
</evidence>
<reference evidence="2 3" key="1">
    <citation type="submission" date="2010-12" db="EMBL/GenBank/DDBJ databases">
        <title>The Genome Sequence of Coprobacillus sp. strain 29_1.</title>
        <authorList>
            <consortium name="The Broad Institute Genome Sequencing Platform"/>
            <person name="Earl A."/>
            <person name="Ward D."/>
            <person name="Feldgarden M."/>
            <person name="Gevers D."/>
            <person name="Daigneault M."/>
            <person name="Sibley C.D."/>
            <person name="White A."/>
            <person name="Strauss J."/>
            <person name="Allen-Vercoe E."/>
            <person name="Young S.K."/>
            <person name="Zeng Q."/>
            <person name="Gargeya S."/>
            <person name="Fitzgerald M."/>
            <person name="Haas B."/>
            <person name="Abouelleil A."/>
            <person name="Alvarado L."/>
            <person name="Arachchi H.M."/>
            <person name="Berlin A."/>
            <person name="Brown A."/>
            <person name="Chapman S.B."/>
            <person name="Chen Z."/>
            <person name="Dunbar C."/>
            <person name="Freedman E."/>
            <person name="Gearin G."/>
            <person name="Gellesch M."/>
            <person name="Goldberg J."/>
            <person name="Griggs A."/>
            <person name="Gujja S."/>
            <person name="Heilman E."/>
            <person name="Heiman D."/>
            <person name="Howarth C."/>
            <person name="Larson L."/>
            <person name="Lui A."/>
            <person name="MacDonald P.J.P."/>
            <person name="Mehta T."/>
            <person name="Montmayeur A."/>
            <person name="Murphy C."/>
            <person name="Neiman D."/>
            <person name="Pearson M."/>
            <person name="Priest M."/>
            <person name="Roberts A."/>
            <person name="Saif S."/>
            <person name="Shea T."/>
            <person name="Shenoy N."/>
            <person name="Sisk P."/>
            <person name="Stolte C."/>
            <person name="Sykes S."/>
            <person name="White J."/>
            <person name="Yandava C."/>
            <person name="Nusbaum C."/>
            <person name="Birren B."/>
        </authorList>
    </citation>
    <scope>NUCLEOTIDE SEQUENCE [LARGE SCALE GENOMIC DNA]</scope>
    <source>
        <strain evidence="2 3">29_1</strain>
    </source>
</reference>
<evidence type="ECO:0000313" key="2">
    <source>
        <dbReference type="EMBL" id="EFW04273.1"/>
    </source>
</evidence>
<gene>
    <name evidence="2" type="ORF">HMPREF9488_02556</name>
</gene>
<dbReference type="Pfam" id="PF02518">
    <property type="entry name" value="HATPase_c"/>
    <property type="match status" value="1"/>
</dbReference>
<accession>E7GCR4</accession>
<dbReference type="RefSeq" id="WP_008789644.1">
    <property type="nucleotide sequence ID" value="NZ_AKCB01000001.1"/>
</dbReference>
<dbReference type="AlphaFoldDB" id="E7GCR4"/>
<comment type="caution">
    <text evidence="2">The sequence shown here is derived from an EMBL/GenBank/DDBJ whole genome shotgun (WGS) entry which is preliminary data.</text>
</comment>
<feature type="domain" description="Histidine kinase/HSP90-like ATPase" evidence="1">
    <location>
        <begin position="42"/>
        <end position="133"/>
    </location>
</feature>
<sequence>MRKVYQVDKDNYEDAGQASRDIKMTLKTLGLDPKVLKRISIACYEAEINLVIHSDGGTITFEIDDNGIVCLTFDDVGPGIPNIELAMTPGFSTASSKAREFGFGAGMGLDNMKNCASEFHIESSSEGTHLTMRFV</sequence>
<name>E7GCR4_9FIRM</name>
<evidence type="ECO:0000313" key="3">
    <source>
        <dbReference type="Proteomes" id="UP000003157"/>
    </source>
</evidence>
<keyword evidence="3" id="KW-1185">Reference proteome</keyword>